<evidence type="ECO:0000256" key="1">
    <source>
        <dbReference type="SAM" id="MobiDB-lite"/>
    </source>
</evidence>
<feature type="region of interest" description="Disordered" evidence="1">
    <location>
        <begin position="304"/>
        <end position="344"/>
    </location>
</feature>
<proteinExistence type="predicted"/>
<feature type="compositionally biased region" description="Low complexity" evidence="1">
    <location>
        <begin position="324"/>
        <end position="344"/>
    </location>
</feature>
<feature type="region of interest" description="Disordered" evidence="1">
    <location>
        <begin position="372"/>
        <end position="395"/>
    </location>
</feature>
<keyword evidence="3" id="KW-1185">Reference proteome</keyword>
<name>A0A1Y1IQA9_KLENI</name>
<organism evidence="2 3">
    <name type="scientific">Klebsormidium nitens</name>
    <name type="common">Green alga</name>
    <name type="synonym">Ulothrix nitens</name>
    <dbReference type="NCBI Taxonomy" id="105231"/>
    <lineage>
        <taxon>Eukaryota</taxon>
        <taxon>Viridiplantae</taxon>
        <taxon>Streptophyta</taxon>
        <taxon>Klebsormidiophyceae</taxon>
        <taxon>Klebsormidiales</taxon>
        <taxon>Klebsormidiaceae</taxon>
        <taxon>Klebsormidium</taxon>
    </lineage>
</organism>
<dbReference type="Proteomes" id="UP000054558">
    <property type="component" value="Unassembled WGS sequence"/>
</dbReference>
<accession>A0A1Y1IQA9</accession>
<dbReference type="EMBL" id="DF238243">
    <property type="protein sequence ID" value="GAQ93095.1"/>
    <property type="molecule type" value="Genomic_DNA"/>
</dbReference>
<evidence type="ECO:0000313" key="3">
    <source>
        <dbReference type="Proteomes" id="UP000054558"/>
    </source>
</evidence>
<reference evidence="2 3" key="1">
    <citation type="journal article" date="2014" name="Nat. Commun.">
        <title>Klebsormidium flaccidum genome reveals primary factors for plant terrestrial adaptation.</title>
        <authorList>
            <person name="Hori K."/>
            <person name="Maruyama F."/>
            <person name="Fujisawa T."/>
            <person name="Togashi T."/>
            <person name="Yamamoto N."/>
            <person name="Seo M."/>
            <person name="Sato S."/>
            <person name="Yamada T."/>
            <person name="Mori H."/>
            <person name="Tajima N."/>
            <person name="Moriyama T."/>
            <person name="Ikeuchi M."/>
            <person name="Watanabe M."/>
            <person name="Wada H."/>
            <person name="Kobayashi K."/>
            <person name="Saito M."/>
            <person name="Masuda T."/>
            <person name="Sasaki-Sekimoto Y."/>
            <person name="Mashiguchi K."/>
            <person name="Awai K."/>
            <person name="Shimojima M."/>
            <person name="Masuda S."/>
            <person name="Iwai M."/>
            <person name="Nobusawa T."/>
            <person name="Narise T."/>
            <person name="Kondo S."/>
            <person name="Saito H."/>
            <person name="Sato R."/>
            <person name="Murakawa M."/>
            <person name="Ihara Y."/>
            <person name="Oshima-Yamada Y."/>
            <person name="Ohtaka K."/>
            <person name="Satoh M."/>
            <person name="Sonobe K."/>
            <person name="Ishii M."/>
            <person name="Ohtani R."/>
            <person name="Kanamori-Sato M."/>
            <person name="Honoki R."/>
            <person name="Miyazaki D."/>
            <person name="Mochizuki H."/>
            <person name="Umetsu J."/>
            <person name="Higashi K."/>
            <person name="Shibata D."/>
            <person name="Kamiya Y."/>
            <person name="Sato N."/>
            <person name="Nakamura Y."/>
            <person name="Tabata S."/>
            <person name="Ida S."/>
            <person name="Kurokawa K."/>
            <person name="Ohta H."/>
        </authorList>
    </citation>
    <scope>NUCLEOTIDE SEQUENCE [LARGE SCALE GENOMIC DNA]</scope>
    <source>
        <strain evidence="2 3">NIES-2285</strain>
    </source>
</reference>
<gene>
    <name evidence="2" type="ORF">KFL_012940020</name>
</gene>
<protein>
    <submittedName>
        <fullName evidence="2">Uncharacterized protein</fullName>
    </submittedName>
</protein>
<sequence length="395" mass="42824">MADPYDCSAFFDELNAAIPDQRAHPSEMHKSILHLNGVRPSEYSDGFNNHAEMNQFVTSKINDGKCFQERTGSQPMDGVLKEIVDDWDVHIDLDSLSKKDSYTLLKRHSGGAMIKDLSKLYREFGISPAKLRPLRENKATAIVKQLSEAPKPPQGNYEPLFDNIEGSIREDRVHLSSRQKHMISLNGVMPAEFSAGFSGTGAAHTFVDAKMQQAQAFAEEHGTRPADGVTKELLLRWGVNFDPATLTKDDMYKLLQRTSGGARVKQYQELVLDFGIAPEKLRGLSEAKATYILQQFNARAQAVKRARSADESDQQTGPVLTALPNGAQAAAPPNGAQVASLHPPAPAAMHPPVAAAPPAAAAVLPIPNIADAGATTTAAPPPQRRRRNTAAAPNQ</sequence>
<dbReference type="AlphaFoldDB" id="A0A1Y1IQA9"/>
<evidence type="ECO:0000313" key="2">
    <source>
        <dbReference type="EMBL" id="GAQ93095.1"/>
    </source>
</evidence>